<sequence>MKEKHIKEIIEFIPSILLLIAILMLFINWRISIVIFSVSFCSPVIIRPYEIYLQNKIDEEEERQAEAYAKASREREKQSISENLRRISSDSLEEFKSISKHLRNTERFLDQAERDFKEHALSPFWTSVEQATLELSALNDTVLDIRRSSENYEKLSKTYEGEPPTFPTNMKSIDDMAIAFITVDRLKNMVRKAQSNTAFAIIYEQRRTNQLLTAGFTNFAQALDGIGHKIESSIGKFEHQIREIQQGNERIIKNVDKIHPTLKQNASNKGGA</sequence>
<keyword evidence="1" id="KW-1133">Transmembrane helix</keyword>
<reference evidence="3" key="1">
    <citation type="submission" date="2019-02" db="EMBL/GenBank/DDBJ databases">
        <authorList>
            <person name="Gruber-Vodicka R. H."/>
            <person name="Seah K. B. B."/>
        </authorList>
    </citation>
    <scope>NUCLEOTIDE SEQUENCE</scope>
    <source>
        <strain evidence="3">BECK_S1320</strain>
        <strain evidence="2">BECK_S1321</strain>
    </source>
</reference>
<dbReference type="EMBL" id="CAADFR010000062">
    <property type="protein sequence ID" value="VFK40549.1"/>
    <property type="molecule type" value="Genomic_DNA"/>
</dbReference>
<name>A0A450YWV4_9GAMM</name>
<dbReference type="AlphaFoldDB" id="A0A450YWV4"/>
<organism evidence="3">
    <name type="scientific">Candidatus Kentrum sp. SD</name>
    <dbReference type="NCBI Taxonomy" id="2126332"/>
    <lineage>
        <taxon>Bacteria</taxon>
        <taxon>Pseudomonadati</taxon>
        <taxon>Pseudomonadota</taxon>
        <taxon>Gammaproteobacteria</taxon>
        <taxon>Candidatus Kentrum</taxon>
    </lineage>
</organism>
<keyword evidence="1" id="KW-0812">Transmembrane</keyword>
<dbReference type="EMBL" id="CAADFU010000066">
    <property type="protein sequence ID" value="VFK46061.1"/>
    <property type="molecule type" value="Genomic_DNA"/>
</dbReference>
<protein>
    <submittedName>
        <fullName evidence="3">Uncharacterized protein</fullName>
    </submittedName>
</protein>
<gene>
    <name evidence="3" type="ORF">BECKSD772E_GA0070983_106615</name>
    <name evidence="2" type="ORF">BECKSD772F_GA0070984_106216</name>
</gene>
<evidence type="ECO:0000313" key="3">
    <source>
        <dbReference type="EMBL" id="VFK46061.1"/>
    </source>
</evidence>
<proteinExistence type="predicted"/>
<accession>A0A450YWV4</accession>
<evidence type="ECO:0000256" key="1">
    <source>
        <dbReference type="SAM" id="Phobius"/>
    </source>
</evidence>
<keyword evidence="1" id="KW-0472">Membrane</keyword>
<feature type="transmembrane region" description="Helical" evidence="1">
    <location>
        <begin position="12"/>
        <end position="31"/>
    </location>
</feature>
<evidence type="ECO:0000313" key="2">
    <source>
        <dbReference type="EMBL" id="VFK40549.1"/>
    </source>
</evidence>